<comment type="caution">
    <text evidence="6">The sequence shown here is derived from an EMBL/GenBank/DDBJ whole genome shotgun (WGS) entry which is preliminary data.</text>
</comment>
<evidence type="ECO:0000256" key="1">
    <source>
        <dbReference type="ARBA" id="ARBA00011982"/>
    </source>
</evidence>
<evidence type="ECO:0000256" key="2">
    <source>
        <dbReference type="ARBA" id="ARBA00022801"/>
    </source>
</evidence>
<comment type="catalytic activity">
    <reaction evidence="4">
        <text>NAD(+) + H2O = ADP-D-ribose + nicotinamide + H(+)</text>
        <dbReference type="Rhea" id="RHEA:16301"/>
        <dbReference type="ChEBI" id="CHEBI:15377"/>
        <dbReference type="ChEBI" id="CHEBI:15378"/>
        <dbReference type="ChEBI" id="CHEBI:17154"/>
        <dbReference type="ChEBI" id="CHEBI:57540"/>
        <dbReference type="ChEBI" id="CHEBI:57967"/>
        <dbReference type="EC" id="3.2.2.6"/>
    </reaction>
    <physiologicalReaction direction="left-to-right" evidence="4">
        <dbReference type="Rhea" id="RHEA:16302"/>
    </physiologicalReaction>
</comment>
<evidence type="ECO:0000313" key="6">
    <source>
        <dbReference type="EMBL" id="PRQ21569.1"/>
    </source>
</evidence>
<dbReference type="Proteomes" id="UP000238479">
    <property type="component" value="Chromosome 7"/>
</dbReference>
<dbReference type="OMA" id="IMECQNS"/>
<reference evidence="6 7" key="1">
    <citation type="journal article" date="2018" name="Nat. Genet.">
        <title>The Rosa genome provides new insights in the design of modern roses.</title>
        <authorList>
            <person name="Bendahmane M."/>
        </authorList>
    </citation>
    <scope>NUCLEOTIDE SEQUENCE [LARGE SCALE GENOMIC DNA]</scope>
    <source>
        <strain evidence="7">cv. Old Blush</strain>
    </source>
</reference>
<dbReference type="AlphaFoldDB" id="A0A2P6PI25"/>
<evidence type="ECO:0000256" key="4">
    <source>
        <dbReference type="ARBA" id="ARBA00047304"/>
    </source>
</evidence>
<dbReference type="GO" id="GO:0007165">
    <property type="term" value="P:signal transduction"/>
    <property type="evidence" value="ECO:0007669"/>
    <property type="project" value="InterPro"/>
</dbReference>
<dbReference type="Gene3D" id="3.40.50.10140">
    <property type="entry name" value="Toll/interleukin-1 receptor homology (TIR) domain"/>
    <property type="match status" value="1"/>
</dbReference>
<dbReference type="Pfam" id="PF01582">
    <property type="entry name" value="TIR"/>
    <property type="match status" value="1"/>
</dbReference>
<sequence length="159" mass="18055">MTTKIDLPYSSCPPPPPFRKLTYDVFLSFRGEDTRKNFTDHLYTNLIKKGIHTFRDDEELKRGESIGPNLLKAIEESRYVIVVFSQNYADSSWCLDELAKVAECRRALGQTVLPVFYHVDPSDYEDKPGSTLGKHLRSIKSGLEAILTNCRGGKTLLLK</sequence>
<organism evidence="6 7">
    <name type="scientific">Rosa chinensis</name>
    <name type="common">China rose</name>
    <dbReference type="NCBI Taxonomy" id="74649"/>
    <lineage>
        <taxon>Eukaryota</taxon>
        <taxon>Viridiplantae</taxon>
        <taxon>Streptophyta</taxon>
        <taxon>Embryophyta</taxon>
        <taxon>Tracheophyta</taxon>
        <taxon>Spermatophyta</taxon>
        <taxon>Magnoliopsida</taxon>
        <taxon>eudicotyledons</taxon>
        <taxon>Gunneridae</taxon>
        <taxon>Pentapetalae</taxon>
        <taxon>rosids</taxon>
        <taxon>fabids</taxon>
        <taxon>Rosales</taxon>
        <taxon>Rosaceae</taxon>
        <taxon>Rosoideae</taxon>
        <taxon>Rosoideae incertae sedis</taxon>
        <taxon>Rosa</taxon>
    </lineage>
</organism>
<protein>
    <recommendedName>
        <fullName evidence="1">ADP-ribosyl cyclase/cyclic ADP-ribose hydrolase</fullName>
        <ecNumber evidence="1">3.2.2.6</ecNumber>
    </recommendedName>
</protein>
<feature type="domain" description="TIR" evidence="5">
    <location>
        <begin position="21"/>
        <end position="143"/>
    </location>
</feature>
<gene>
    <name evidence="6" type="ORF">RchiOBHm_Chr7g0240671</name>
</gene>
<accession>A0A2P6PI25</accession>
<dbReference type="InterPro" id="IPR035897">
    <property type="entry name" value="Toll_tir_struct_dom_sf"/>
</dbReference>
<dbReference type="EC" id="3.2.2.6" evidence="1"/>
<name>A0A2P6PI25_ROSCH</name>
<dbReference type="SUPFAM" id="SSF52200">
    <property type="entry name" value="Toll/Interleukin receptor TIR domain"/>
    <property type="match status" value="1"/>
</dbReference>
<evidence type="ECO:0000256" key="3">
    <source>
        <dbReference type="ARBA" id="ARBA00023027"/>
    </source>
</evidence>
<dbReference type="InterPro" id="IPR000157">
    <property type="entry name" value="TIR_dom"/>
</dbReference>
<dbReference type="Gramene" id="PRQ21569">
    <property type="protein sequence ID" value="PRQ21569"/>
    <property type="gene ID" value="RchiOBHm_Chr7g0240671"/>
</dbReference>
<dbReference type="PANTHER" id="PTHR32009">
    <property type="entry name" value="TMV RESISTANCE PROTEIN N-LIKE"/>
    <property type="match status" value="1"/>
</dbReference>
<keyword evidence="2" id="KW-0378">Hydrolase</keyword>
<keyword evidence="3" id="KW-0520">NAD</keyword>
<dbReference type="GO" id="GO:0061809">
    <property type="term" value="F:NAD+ nucleosidase activity, cyclic ADP-ribose generating"/>
    <property type="evidence" value="ECO:0007669"/>
    <property type="project" value="UniProtKB-EC"/>
</dbReference>
<keyword evidence="7" id="KW-1185">Reference proteome</keyword>
<proteinExistence type="predicted"/>
<dbReference type="PANTHER" id="PTHR32009:SF39">
    <property type="entry name" value="TIR DOMAIN-CONTAINING PROTEIN"/>
    <property type="match status" value="1"/>
</dbReference>
<evidence type="ECO:0000259" key="5">
    <source>
        <dbReference type="PROSITE" id="PS50104"/>
    </source>
</evidence>
<dbReference type="EMBL" id="PDCK01000045">
    <property type="protein sequence ID" value="PRQ21569.1"/>
    <property type="molecule type" value="Genomic_DNA"/>
</dbReference>
<dbReference type="SMART" id="SM00255">
    <property type="entry name" value="TIR"/>
    <property type="match status" value="1"/>
</dbReference>
<evidence type="ECO:0000313" key="7">
    <source>
        <dbReference type="Proteomes" id="UP000238479"/>
    </source>
</evidence>
<dbReference type="PROSITE" id="PS50104">
    <property type="entry name" value="TIR"/>
    <property type="match status" value="1"/>
</dbReference>